<dbReference type="AlphaFoldDB" id="A0A9N9GE29"/>
<dbReference type="GO" id="GO:0051260">
    <property type="term" value="P:protein homooligomerization"/>
    <property type="evidence" value="ECO:0007669"/>
    <property type="project" value="InterPro"/>
</dbReference>
<organism evidence="2 3">
    <name type="scientific">Ambispora gerdemannii</name>
    <dbReference type="NCBI Taxonomy" id="144530"/>
    <lineage>
        <taxon>Eukaryota</taxon>
        <taxon>Fungi</taxon>
        <taxon>Fungi incertae sedis</taxon>
        <taxon>Mucoromycota</taxon>
        <taxon>Glomeromycotina</taxon>
        <taxon>Glomeromycetes</taxon>
        <taxon>Archaeosporales</taxon>
        <taxon>Ambisporaceae</taxon>
        <taxon>Ambispora</taxon>
    </lineage>
</organism>
<dbReference type="EMBL" id="CAJVPL010001996">
    <property type="protein sequence ID" value="CAG8595570.1"/>
    <property type="molecule type" value="Genomic_DNA"/>
</dbReference>
<accession>A0A9N9GE29</accession>
<name>A0A9N9GE29_9GLOM</name>
<dbReference type="OrthoDB" id="10025005at2759"/>
<keyword evidence="3" id="KW-1185">Reference proteome</keyword>
<evidence type="ECO:0000313" key="2">
    <source>
        <dbReference type="EMBL" id="CAG8595570.1"/>
    </source>
</evidence>
<proteinExistence type="predicted"/>
<dbReference type="Gene3D" id="3.30.710.10">
    <property type="entry name" value="Potassium Channel Kv1.1, Chain A"/>
    <property type="match status" value="1"/>
</dbReference>
<dbReference type="SUPFAM" id="SSF54695">
    <property type="entry name" value="POZ domain"/>
    <property type="match status" value="1"/>
</dbReference>
<gene>
    <name evidence="2" type="ORF">AGERDE_LOCUS8833</name>
</gene>
<dbReference type="Proteomes" id="UP000789831">
    <property type="component" value="Unassembled WGS sequence"/>
</dbReference>
<reference evidence="2" key="1">
    <citation type="submission" date="2021-06" db="EMBL/GenBank/DDBJ databases">
        <authorList>
            <person name="Kallberg Y."/>
            <person name="Tangrot J."/>
            <person name="Rosling A."/>
        </authorList>
    </citation>
    <scope>NUCLEOTIDE SEQUENCE</scope>
    <source>
        <strain evidence="2">MT106</strain>
    </source>
</reference>
<protein>
    <submittedName>
        <fullName evidence="2">5010_t:CDS:1</fullName>
    </submittedName>
</protein>
<dbReference type="PANTHER" id="PTHR14499:SF136">
    <property type="entry name" value="GH08630P"/>
    <property type="match status" value="1"/>
</dbReference>
<feature type="domain" description="Potassium channel tetramerisation-type BTB" evidence="1">
    <location>
        <begin position="14"/>
        <end position="98"/>
    </location>
</feature>
<dbReference type="InterPro" id="IPR003131">
    <property type="entry name" value="T1-type_BTB"/>
</dbReference>
<sequence>MAESISGPERIILNYETYRSTLTDYPNTLLGEMFHEQNRYLLQPVNGNEYFLDRNSRAFHYILEYYRTGKIVWQESSNNGVTRKELEAEIEHFEIPKTEILKPFTTEGVATLIEEFTTMMKAVGEEIKKSLRTRLTIVFPAFDFSLFSVYPPLETIVPLVRPFAQNGSPISEHFGDTIAEDLENVFPGASFEVFNADKASDGYVWKWNITIPLGFDSGRIMDQNTPRRNL</sequence>
<evidence type="ECO:0000313" key="3">
    <source>
        <dbReference type="Proteomes" id="UP000789831"/>
    </source>
</evidence>
<evidence type="ECO:0000259" key="1">
    <source>
        <dbReference type="Pfam" id="PF02214"/>
    </source>
</evidence>
<dbReference type="PANTHER" id="PTHR14499">
    <property type="entry name" value="POTASSIUM CHANNEL TETRAMERIZATION DOMAIN-CONTAINING"/>
    <property type="match status" value="1"/>
</dbReference>
<dbReference type="Pfam" id="PF02214">
    <property type="entry name" value="BTB_2"/>
    <property type="match status" value="1"/>
</dbReference>
<comment type="caution">
    <text evidence="2">The sequence shown here is derived from an EMBL/GenBank/DDBJ whole genome shotgun (WGS) entry which is preliminary data.</text>
</comment>
<dbReference type="InterPro" id="IPR011333">
    <property type="entry name" value="SKP1/BTB/POZ_sf"/>
</dbReference>